<accession>A0A7W7GQM1</accession>
<evidence type="ECO:0008006" key="4">
    <source>
        <dbReference type="Google" id="ProtNLM"/>
    </source>
</evidence>
<organism evidence="2 3">
    <name type="scientific">Micrococcus cohnii</name>
    <dbReference type="NCBI Taxonomy" id="993416"/>
    <lineage>
        <taxon>Bacteria</taxon>
        <taxon>Bacillati</taxon>
        <taxon>Actinomycetota</taxon>
        <taxon>Actinomycetes</taxon>
        <taxon>Micrococcales</taxon>
        <taxon>Micrococcaceae</taxon>
        <taxon>Micrococcus</taxon>
    </lineage>
</organism>
<name>A0A7W7GQM1_9MICC</name>
<reference evidence="2 3" key="1">
    <citation type="submission" date="2020-08" db="EMBL/GenBank/DDBJ databases">
        <title>Sequencing the genomes of 1000 actinobacteria strains.</title>
        <authorList>
            <person name="Klenk H.-P."/>
        </authorList>
    </citation>
    <scope>NUCLEOTIDE SEQUENCE [LARGE SCALE GENOMIC DNA]</scope>
    <source>
        <strain evidence="2 3">DSM 23974</strain>
    </source>
</reference>
<feature type="compositionally biased region" description="Pro residues" evidence="1">
    <location>
        <begin position="248"/>
        <end position="263"/>
    </location>
</feature>
<sequence length="375" mass="40123">MTNSQHEERRPLSPGAAFMKSFDGDTTTIPASAPETALAGTPRTASAAGADLLTGARRLHAAGLRVIPVKADESKAPALRRWPEHRTTEADLDRWFGGPSPRYVALGMVCGPEAGNVEMLEVEGPHTALCAPIYAHAQRAGNAYLLHRLDGWSERSPSGGIHWFYRVEGQDVPGSVQLARTETGKVMVETRGARGMAVMAPSAGAAHPSGRGWTVGTGGPETMPTLTAAERDALHALFRAQDRHTPADAPPTPTRPPQPPMGPPSGAVRAGDDYTARTTWAEVLEPHGWTLHSAAGDLLHWTRPGKETAAGPSATTGRTPEDRLYVFSTNAAPFRERTPYNRFAAYALLNHSGDYTAAARELARQGYGRRPRGGR</sequence>
<evidence type="ECO:0000313" key="2">
    <source>
        <dbReference type="EMBL" id="MBB4736450.1"/>
    </source>
</evidence>
<keyword evidence="3" id="KW-1185">Reference proteome</keyword>
<feature type="region of interest" description="Disordered" evidence="1">
    <location>
        <begin position="1"/>
        <end position="43"/>
    </location>
</feature>
<evidence type="ECO:0000313" key="3">
    <source>
        <dbReference type="Proteomes" id="UP000540191"/>
    </source>
</evidence>
<evidence type="ECO:0000256" key="1">
    <source>
        <dbReference type="SAM" id="MobiDB-lite"/>
    </source>
</evidence>
<proteinExistence type="predicted"/>
<feature type="compositionally biased region" description="Basic and acidic residues" evidence="1">
    <location>
        <begin position="1"/>
        <end position="11"/>
    </location>
</feature>
<dbReference type="EMBL" id="JACHNA010000001">
    <property type="protein sequence ID" value="MBB4736450.1"/>
    <property type="molecule type" value="Genomic_DNA"/>
</dbReference>
<feature type="region of interest" description="Disordered" evidence="1">
    <location>
        <begin position="244"/>
        <end position="270"/>
    </location>
</feature>
<dbReference type="RefSeq" id="WP_184242086.1">
    <property type="nucleotide sequence ID" value="NZ_JACHNA010000001.1"/>
</dbReference>
<protein>
    <recommendedName>
        <fullName evidence="4">DNA primase/polymerase bifunctional N-terminal domain-containing protein</fullName>
    </recommendedName>
</protein>
<dbReference type="Gene3D" id="3.30.720.160">
    <property type="entry name" value="Bifunctional DNA primase/polymerase, N-terminal"/>
    <property type="match status" value="1"/>
</dbReference>
<dbReference type="AlphaFoldDB" id="A0A7W7GQM1"/>
<dbReference type="Proteomes" id="UP000540191">
    <property type="component" value="Unassembled WGS sequence"/>
</dbReference>
<comment type="caution">
    <text evidence="2">The sequence shown here is derived from an EMBL/GenBank/DDBJ whole genome shotgun (WGS) entry which is preliminary data.</text>
</comment>
<gene>
    <name evidence="2" type="ORF">HDA30_001958</name>
</gene>
<dbReference type="SUPFAM" id="SSF56747">
    <property type="entry name" value="Prim-pol domain"/>
    <property type="match status" value="1"/>
</dbReference>